<sequence>MPASSSRSSKSRDARAWTIVVLLAVLVVVVFFVSMNTGVIHLAPVDVIKSFFGLGTDRQNLVLFEFRLPRIILSILIGAGLALSGCLLQGITRNPLADPGILGINSGAGFMVVLFVAFYPNKAAAPVYLLPLMAFIGAIATAVLLVVLSYKKGEGLSPSRLVLVGIAVSSGIASAMLAVSVRIAPEQYQFVQTWLAGSINGSTWSDVKSVLPWFAVLIPYVLYKARTLNVLNLGEQLATGLGARTNLDRLLLVAAAVALAGVSVAFGGGISFVGLIGPHVARQLVGSKHQVLIPASAITGALLLITADTIGRIALQPTSVPAGIVVAIIGAPYFLYLMARMKKS</sequence>
<keyword evidence="10" id="KW-1185">Reference proteome</keyword>
<keyword evidence="6 8" id="KW-1133">Transmembrane helix</keyword>
<keyword evidence="4" id="KW-1003">Cell membrane</keyword>
<dbReference type="GO" id="GO:0005886">
    <property type="term" value="C:plasma membrane"/>
    <property type="evidence" value="ECO:0007669"/>
    <property type="project" value="UniProtKB-SubCell"/>
</dbReference>
<evidence type="ECO:0000256" key="5">
    <source>
        <dbReference type="ARBA" id="ARBA00022692"/>
    </source>
</evidence>
<feature type="transmembrane region" description="Helical" evidence="8">
    <location>
        <begin position="319"/>
        <end position="339"/>
    </location>
</feature>
<dbReference type="Proteomes" id="UP000535838">
    <property type="component" value="Unassembled WGS sequence"/>
</dbReference>
<comment type="caution">
    <text evidence="9">The sequence shown here is derived from an EMBL/GenBank/DDBJ whole genome shotgun (WGS) entry which is preliminary data.</text>
</comment>
<dbReference type="GO" id="GO:0033214">
    <property type="term" value="P:siderophore-iron import into cell"/>
    <property type="evidence" value="ECO:0007669"/>
    <property type="project" value="TreeGrafter"/>
</dbReference>
<evidence type="ECO:0000256" key="2">
    <source>
        <dbReference type="ARBA" id="ARBA00007935"/>
    </source>
</evidence>
<dbReference type="EMBL" id="JACJVQ010000013">
    <property type="protein sequence ID" value="MBB6635504.1"/>
    <property type="molecule type" value="Genomic_DNA"/>
</dbReference>
<feature type="transmembrane region" description="Helical" evidence="8">
    <location>
        <begin position="100"/>
        <end position="119"/>
    </location>
</feature>
<comment type="similarity">
    <text evidence="2">Belongs to the binding-protein-dependent transport system permease family. FecCD subfamily.</text>
</comment>
<dbReference type="AlphaFoldDB" id="A0A841SUA7"/>
<keyword evidence="7 8" id="KW-0472">Membrane</keyword>
<dbReference type="PANTHER" id="PTHR30472">
    <property type="entry name" value="FERRIC ENTEROBACTIN TRANSPORT SYSTEM PERMEASE PROTEIN"/>
    <property type="match status" value="1"/>
</dbReference>
<organism evidence="9 10">
    <name type="scientific">Cohnella thailandensis</name>
    <dbReference type="NCBI Taxonomy" id="557557"/>
    <lineage>
        <taxon>Bacteria</taxon>
        <taxon>Bacillati</taxon>
        <taxon>Bacillota</taxon>
        <taxon>Bacilli</taxon>
        <taxon>Bacillales</taxon>
        <taxon>Paenibacillaceae</taxon>
        <taxon>Cohnella</taxon>
    </lineage>
</organism>
<feature type="transmembrane region" description="Helical" evidence="8">
    <location>
        <begin position="250"/>
        <end position="277"/>
    </location>
</feature>
<evidence type="ECO:0000256" key="4">
    <source>
        <dbReference type="ARBA" id="ARBA00022475"/>
    </source>
</evidence>
<dbReference type="Gene3D" id="1.10.3470.10">
    <property type="entry name" value="ABC transporter involved in vitamin B12 uptake, BtuC"/>
    <property type="match status" value="1"/>
</dbReference>
<accession>A0A841SUA7</accession>
<dbReference type="GO" id="GO:0022857">
    <property type="term" value="F:transmembrane transporter activity"/>
    <property type="evidence" value="ECO:0007669"/>
    <property type="project" value="InterPro"/>
</dbReference>
<evidence type="ECO:0000256" key="3">
    <source>
        <dbReference type="ARBA" id="ARBA00022448"/>
    </source>
</evidence>
<name>A0A841SUA7_9BACL</name>
<feature type="transmembrane region" description="Helical" evidence="8">
    <location>
        <begin position="161"/>
        <end position="184"/>
    </location>
</feature>
<evidence type="ECO:0000256" key="1">
    <source>
        <dbReference type="ARBA" id="ARBA00004651"/>
    </source>
</evidence>
<dbReference type="Pfam" id="PF01032">
    <property type="entry name" value="FecCD"/>
    <property type="match status" value="1"/>
</dbReference>
<evidence type="ECO:0000256" key="7">
    <source>
        <dbReference type="ARBA" id="ARBA00023136"/>
    </source>
</evidence>
<feature type="transmembrane region" description="Helical" evidence="8">
    <location>
        <begin position="289"/>
        <end position="307"/>
    </location>
</feature>
<evidence type="ECO:0000313" key="10">
    <source>
        <dbReference type="Proteomes" id="UP000535838"/>
    </source>
</evidence>
<protein>
    <submittedName>
        <fullName evidence="9">Iron ABC transporter permease</fullName>
    </submittedName>
</protein>
<dbReference type="InterPro" id="IPR037294">
    <property type="entry name" value="ABC_BtuC-like"/>
</dbReference>
<dbReference type="PANTHER" id="PTHR30472:SF64">
    <property type="entry name" value="IRON(3+)-HYDROXAMATE IMPORT SYSTEM PERMEASE PROTEIN FHUG"/>
    <property type="match status" value="1"/>
</dbReference>
<dbReference type="FunFam" id="1.10.3470.10:FF:000001">
    <property type="entry name" value="Vitamin B12 ABC transporter permease BtuC"/>
    <property type="match status" value="1"/>
</dbReference>
<keyword evidence="3" id="KW-0813">Transport</keyword>
<dbReference type="CDD" id="cd06550">
    <property type="entry name" value="TM_ABC_iron-siderophores_like"/>
    <property type="match status" value="1"/>
</dbReference>
<feature type="transmembrane region" description="Helical" evidence="8">
    <location>
        <begin position="125"/>
        <end position="149"/>
    </location>
</feature>
<comment type="subcellular location">
    <subcellularLocation>
        <location evidence="1">Cell membrane</location>
        <topology evidence="1">Multi-pass membrane protein</topology>
    </subcellularLocation>
</comment>
<gene>
    <name evidence="9" type="ORF">H7B67_15400</name>
</gene>
<feature type="transmembrane region" description="Helical" evidence="8">
    <location>
        <begin position="16"/>
        <end position="35"/>
    </location>
</feature>
<evidence type="ECO:0000256" key="8">
    <source>
        <dbReference type="SAM" id="Phobius"/>
    </source>
</evidence>
<dbReference type="InterPro" id="IPR000522">
    <property type="entry name" value="ABC_transptr_permease_BtuC"/>
</dbReference>
<dbReference type="RefSeq" id="WP_185120728.1">
    <property type="nucleotide sequence ID" value="NZ_JACJVQ010000013.1"/>
</dbReference>
<proteinExistence type="inferred from homology"/>
<dbReference type="SUPFAM" id="SSF81345">
    <property type="entry name" value="ABC transporter involved in vitamin B12 uptake, BtuC"/>
    <property type="match status" value="1"/>
</dbReference>
<evidence type="ECO:0000256" key="6">
    <source>
        <dbReference type="ARBA" id="ARBA00022989"/>
    </source>
</evidence>
<evidence type="ECO:0000313" key="9">
    <source>
        <dbReference type="EMBL" id="MBB6635504.1"/>
    </source>
</evidence>
<reference evidence="9 10" key="1">
    <citation type="submission" date="2020-08" db="EMBL/GenBank/DDBJ databases">
        <title>Cohnella phylogeny.</title>
        <authorList>
            <person name="Dunlap C."/>
        </authorList>
    </citation>
    <scope>NUCLEOTIDE SEQUENCE [LARGE SCALE GENOMIC DNA]</scope>
    <source>
        <strain evidence="9 10">DSM 25241</strain>
    </source>
</reference>
<keyword evidence="5 8" id="KW-0812">Transmembrane</keyword>
<feature type="transmembrane region" description="Helical" evidence="8">
    <location>
        <begin position="71"/>
        <end position="88"/>
    </location>
</feature>